<comment type="caution">
    <text evidence="1">The sequence shown here is derived from an EMBL/GenBank/DDBJ whole genome shotgun (WGS) entry which is preliminary data.</text>
</comment>
<gene>
    <name evidence="1" type="ORF">ABIC98_001417</name>
</gene>
<name>A0ACC6TDQ4_9MICC</name>
<evidence type="ECO:0000313" key="1">
    <source>
        <dbReference type="EMBL" id="MET3771780.1"/>
    </source>
</evidence>
<organism evidence="1 2">
    <name type="scientific">Arthrobacter nitrophenolicus</name>
    <dbReference type="NCBI Taxonomy" id="683150"/>
    <lineage>
        <taxon>Bacteria</taxon>
        <taxon>Bacillati</taxon>
        <taxon>Actinomycetota</taxon>
        <taxon>Actinomycetes</taxon>
        <taxon>Micrococcales</taxon>
        <taxon>Micrococcaceae</taxon>
        <taxon>Arthrobacter</taxon>
    </lineage>
</organism>
<dbReference type="EMBL" id="JBEPNJ010000004">
    <property type="protein sequence ID" value="MET3771780.1"/>
    <property type="molecule type" value="Genomic_DNA"/>
</dbReference>
<protein>
    <submittedName>
        <fullName evidence="1">Uncharacterized protein</fullName>
    </submittedName>
</protein>
<accession>A0ACC6TDQ4</accession>
<keyword evidence="2" id="KW-1185">Reference proteome</keyword>
<sequence>MDFHLDQLEAALEPSAVSREALSQLAQAVLTNDLEAALRHLDRLERDVADEAAAGGLTFAQYKGITTAIRMVRLDLDTIAAATGGSTAEAVPAGADSSSLNSPDAVPIAEPSPVIIEPQAPAAEYADDNSADQQEEQPATDADNNAGSSHVVKAKDGKPSNPGKGNGD</sequence>
<evidence type="ECO:0000313" key="2">
    <source>
        <dbReference type="Proteomes" id="UP001549207"/>
    </source>
</evidence>
<reference evidence="1" key="1">
    <citation type="submission" date="2024-06" db="EMBL/GenBank/DDBJ databases">
        <title>Genomic Encyclopedia of Type Strains, Phase IV (KMG-IV): sequencing the most valuable type-strain genomes for metagenomic binning, comparative biology and taxonomic classification.</title>
        <authorList>
            <person name="Goeker M."/>
        </authorList>
    </citation>
    <scope>NUCLEOTIDE SEQUENCE</scope>
    <source>
        <strain evidence="1">SJCon</strain>
    </source>
</reference>
<dbReference type="Proteomes" id="UP001549207">
    <property type="component" value="Unassembled WGS sequence"/>
</dbReference>
<proteinExistence type="predicted"/>